<dbReference type="OrthoDB" id="3800349at2759"/>
<proteinExistence type="predicted"/>
<accession>A0A9W7SZA1</accession>
<evidence type="ECO:0000313" key="2">
    <source>
        <dbReference type="EMBL" id="KAH9843467.1"/>
    </source>
</evidence>
<dbReference type="Proteomes" id="UP001138500">
    <property type="component" value="Unassembled WGS sequence"/>
</dbReference>
<feature type="region of interest" description="Disordered" evidence="1">
    <location>
        <begin position="296"/>
        <end position="349"/>
    </location>
</feature>
<feature type="compositionally biased region" description="Basic and acidic residues" evidence="1">
    <location>
        <begin position="194"/>
        <end position="212"/>
    </location>
</feature>
<feature type="non-terminal residue" evidence="2">
    <location>
        <position position="1"/>
    </location>
</feature>
<feature type="region of interest" description="Disordered" evidence="1">
    <location>
        <begin position="369"/>
        <end position="465"/>
    </location>
</feature>
<feature type="compositionally biased region" description="Polar residues" evidence="1">
    <location>
        <begin position="8"/>
        <end position="43"/>
    </location>
</feature>
<keyword evidence="3" id="KW-1185">Reference proteome</keyword>
<sequence length="585" mass="64571">LRLGPPQLVSNHHQQSTNYPQQHQREPQSVQASDFSTASQGPALTQPRHKPPRYLGISLLARGRPTIALARRDLRHGVMYGADKIPDTWFDKVPGGFYKSKDGKTVKVTSKDGGGLSTTGSRAGGKNRRRSTGERRRGHPAYDDYYDADGNHKSARRREGGVRDSYDGGVDDDYYSGDDHRRRRNHSSTRRRKSVDDDRYGYHDGSGREQRYDSVYGDARQHDARPTYPASHGQPYSNQYPYAAVKDVGAAAAAGMNGVRSPPYPQPQPNSASLLSPPSSSTVRSGLINGYVPYSNIYGQPQGQQQSLSQQFSPPPSESFRGSAQPSPYNQMGPTVAPQQYQQNPNAQEAAAVAGAAGAVAGVATQDQSGSFYDRGYDPRYDDRYQEPTYNPRYDDRYRYDDRGRPYDSQSPRRHRSTRRGRSPSHDSYVREDRKSRSQRREDERRTKSTGETRGKSMNRIKEQIDKNFDVSQKGLGYGLVGALAGGLAGSELGKGPIPTAIGAALGGGLANAFEARERYVPPGYHPAPGYPSPPVTVDPRRPLNAQLMMGRGRDADRAASSEPRRKNQPGVKRDARAVNGYYSD</sequence>
<evidence type="ECO:0000256" key="1">
    <source>
        <dbReference type="SAM" id="MobiDB-lite"/>
    </source>
</evidence>
<feature type="region of interest" description="Disordered" evidence="1">
    <location>
        <begin position="259"/>
        <end position="282"/>
    </location>
</feature>
<feature type="compositionally biased region" description="Polar residues" evidence="1">
    <location>
        <begin position="320"/>
        <end position="333"/>
    </location>
</feature>
<feature type="region of interest" description="Disordered" evidence="1">
    <location>
        <begin position="1"/>
        <end position="51"/>
    </location>
</feature>
<feature type="compositionally biased region" description="Basic residues" evidence="1">
    <location>
        <begin position="181"/>
        <end position="193"/>
    </location>
</feature>
<feature type="compositionally biased region" description="Basic and acidic residues" evidence="1">
    <location>
        <begin position="424"/>
        <end position="465"/>
    </location>
</feature>
<feature type="compositionally biased region" description="Basic residues" evidence="1">
    <location>
        <begin position="412"/>
        <end position="423"/>
    </location>
</feature>
<dbReference type="EMBL" id="RIBY02000336">
    <property type="protein sequence ID" value="KAH9843467.1"/>
    <property type="molecule type" value="Genomic_DNA"/>
</dbReference>
<feature type="region of interest" description="Disordered" evidence="1">
    <location>
        <begin position="100"/>
        <end position="215"/>
    </location>
</feature>
<feature type="compositionally biased region" description="Basic and acidic residues" evidence="1">
    <location>
        <begin position="149"/>
        <end position="166"/>
    </location>
</feature>
<gene>
    <name evidence="2" type="ORF">Tdes44962_MAKER07365</name>
</gene>
<feature type="compositionally biased region" description="Basic and acidic residues" evidence="1">
    <location>
        <begin position="552"/>
        <end position="577"/>
    </location>
</feature>
<feature type="compositionally biased region" description="Low complexity" evidence="1">
    <location>
        <begin position="269"/>
        <end position="281"/>
    </location>
</feature>
<feature type="region of interest" description="Disordered" evidence="1">
    <location>
        <begin position="549"/>
        <end position="585"/>
    </location>
</feature>
<name>A0A9W7SZA1_9PEZI</name>
<feature type="compositionally biased region" description="Low complexity" evidence="1">
    <location>
        <begin position="300"/>
        <end position="312"/>
    </location>
</feature>
<comment type="caution">
    <text evidence="2">The sequence shown here is derived from an EMBL/GenBank/DDBJ whole genome shotgun (WGS) entry which is preliminary data.</text>
</comment>
<feature type="compositionally biased region" description="Basic and acidic residues" evidence="1">
    <location>
        <begin position="393"/>
        <end position="406"/>
    </location>
</feature>
<protein>
    <submittedName>
        <fullName evidence="2">Sarcoplasmic reticulum histidine-rich calcium-binding protein-like</fullName>
    </submittedName>
</protein>
<dbReference type="AlphaFoldDB" id="A0A9W7SZA1"/>
<reference evidence="2 3" key="1">
    <citation type="journal article" date="2018" name="IMA Fungus">
        <title>IMA Genome-F 10: Nine draft genome sequences of Claviceps purpurea s.lat., including C. arundinis, C. humidiphila, and C. cf. spartinae, pseudomolecules for the pitch canker pathogen Fusarium circinatum, draft genome of Davidsoniella eucalypti, Grosmannia galeiformis, Quambalaria eucalypti, and Teratosphaeria destructans.</title>
        <authorList>
            <person name="Wingfield B.D."/>
            <person name="Liu M."/>
            <person name="Nguyen H.D."/>
            <person name="Lane F.A."/>
            <person name="Morgan S.W."/>
            <person name="De Vos L."/>
            <person name="Wilken P.M."/>
            <person name="Duong T.A."/>
            <person name="Aylward J."/>
            <person name="Coetzee M.P."/>
            <person name="Dadej K."/>
            <person name="De Beer Z.W."/>
            <person name="Findlay W."/>
            <person name="Havenga M."/>
            <person name="Kolarik M."/>
            <person name="Menzies J.G."/>
            <person name="Naidoo K."/>
            <person name="Pochopski O."/>
            <person name="Shoukouhi P."/>
            <person name="Santana Q.C."/>
            <person name="Seifert K.A."/>
            <person name="Soal N."/>
            <person name="Steenkamp E.T."/>
            <person name="Tatham C.T."/>
            <person name="van der Nest M.A."/>
            <person name="Wingfield M.J."/>
        </authorList>
    </citation>
    <scope>NUCLEOTIDE SEQUENCE [LARGE SCALE GENOMIC DNA]</scope>
    <source>
        <strain evidence="2">CMW44962</strain>
    </source>
</reference>
<feature type="compositionally biased region" description="Low complexity" evidence="1">
    <location>
        <begin position="337"/>
        <end position="349"/>
    </location>
</feature>
<feature type="compositionally biased region" description="Basic and acidic residues" evidence="1">
    <location>
        <begin position="375"/>
        <end position="386"/>
    </location>
</feature>
<reference evidence="2 3" key="2">
    <citation type="journal article" date="2021" name="Curr. Genet.">
        <title>Genetic response to nitrogen starvation in the aggressive Eucalyptus foliar pathogen Teratosphaeria destructans.</title>
        <authorList>
            <person name="Havenga M."/>
            <person name="Wingfield B.D."/>
            <person name="Wingfield M.J."/>
            <person name="Dreyer L.L."/>
            <person name="Roets F."/>
            <person name="Aylward J."/>
        </authorList>
    </citation>
    <scope>NUCLEOTIDE SEQUENCE [LARGE SCALE GENOMIC DNA]</scope>
    <source>
        <strain evidence="2">CMW44962</strain>
    </source>
</reference>
<organism evidence="2 3">
    <name type="scientific">Teratosphaeria destructans</name>
    <dbReference type="NCBI Taxonomy" id="418781"/>
    <lineage>
        <taxon>Eukaryota</taxon>
        <taxon>Fungi</taxon>
        <taxon>Dikarya</taxon>
        <taxon>Ascomycota</taxon>
        <taxon>Pezizomycotina</taxon>
        <taxon>Dothideomycetes</taxon>
        <taxon>Dothideomycetidae</taxon>
        <taxon>Mycosphaerellales</taxon>
        <taxon>Teratosphaeriaceae</taxon>
        <taxon>Teratosphaeria</taxon>
    </lineage>
</organism>
<evidence type="ECO:0000313" key="3">
    <source>
        <dbReference type="Proteomes" id="UP001138500"/>
    </source>
</evidence>